<organism evidence="7 8">
    <name type="scientific">Burkholderia pyrrocinia</name>
    <name type="common">Pseudomonas pyrrocinia</name>
    <dbReference type="NCBI Taxonomy" id="60550"/>
    <lineage>
        <taxon>Bacteria</taxon>
        <taxon>Pseudomonadati</taxon>
        <taxon>Pseudomonadota</taxon>
        <taxon>Betaproteobacteria</taxon>
        <taxon>Burkholderiales</taxon>
        <taxon>Burkholderiaceae</taxon>
        <taxon>Burkholderia</taxon>
        <taxon>Burkholderia cepacia complex</taxon>
    </lineage>
</organism>
<dbReference type="AlphaFoldDB" id="A0A2Z5N520"/>
<evidence type="ECO:0000313" key="7">
    <source>
        <dbReference type="EMBL" id="AXF23994.1"/>
    </source>
</evidence>
<dbReference type="Pfam" id="PF09086">
    <property type="entry name" value="DUF1924"/>
    <property type="match status" value="1"/>
</dbReference>
<protein>
    <recommendedName>
        <fullName evidence="6">Cytochrome c domain-containing protein</fullName>
    </recommendedName>
</protein>
<dbReference type="GO" id="GO:0009055">
    <property type="term" value="F:electron transfer activity"/>
    <property type="evidence" value="ECO:0007669"/>
    <property type="project" value="InterPro"/>
</dbReference>
<dbReference type="EMBL" id="CP024903">
    <property type="protein sequence ID" value="AXF23994.1"/>
    <property type="molecule type" value="Genomic_DNA"/>
</dbReference>
<dbReference type="GO" id="GO:0020037">
    <property type="term" value="F:heme binding"/>
    <property type="evidence" value="ECO:0007669"/>
    <property type="project" value="InterPro"/>
</dbReference>
<dbReference type="OrthoDB" id="5295318at2"/>
<feature type="domain" description="Cytochrome c" evidence="6">
    <location>
        <begin position="1"/>
        <end position="100"/>
    </location>
</feature>
<dbReference type="InterPro" id="IPR009056">
    <property type="entry name" value="Cyt_c-like_dom"/>
</dbReference>
<dbReference type="Proteomes" id="UP000253104">
    <property type="component" value="Chromosome mHSR5_B"/>
</dbReference>
<dbReference type="PROSITE" id="PS51007">
    <property type="entry name" value="CYTC"/>
    <property type="match status" value="1"/>
</dbReference>
<sequence length="100" mass="10850">MSSRGQQLFTSRHGRDRNCATCHGSTPTGAGRHVVTGKTIEPLALTFNSARLTDEARTETTGWQRRFRGRKAGHACSPDPCPYPCLAPDACPSWGEHPAT</sequence>
<gene>
    <name evidence="7" type="ORF">CUJ89_26980</name>
</gene>
<reference evidence="7 8" key="1">
    <citation type="journal article" date="2018" name="ISME J.">
        <title>Involvement of Burkholderiaceae and sulfurous volatiles in disease-suppressive soils.</title>
        <authorList>
            <person name="Carrion V.J."/>
            <person name="Cordovez V."/>
            <person name="Tyc O."/>
            <person name="Etalo D.W."/>
            <person name="de Bruijn I."/>
            <person name="de Jager V.C."/>
            <person name="Medema M.H."/>
            <person name="Eberl L."/>
            <person name="Raaijmakers J.M."/>
        </authorList>
    </citation>
    <scope>NUCLEOTIDE SEQUENCE [LARGE SCALE GENOMIC DNA]</scope>
    <source>
        <strain evidence="8">mHSR5</strain>
    </source>
</reference>
<dbReference type="Gene3D" id="1.10.760.10">
    <property type="entry name" value="Cytochrome c-like domain"/>
    <property type="match status" value="1"/>
</dbReference>
<evidence type="ECO:0000256" key="1">
    <source>
        <dbReference type="ARBA" id="ARBA00022617"/>
    </source>
</evidence>
<evidence type="ECO:0000313" key="8">
    <source>
        <dbReference type="Proteomes" id="UP000253104"/>
    </source>
</evidence>
<dbReference type="GO" id="GO:0046872">
    <property type="term" value="F:metal ion binding"/>
    <property type="evidence" value="ECO:0007669"/>
    <property type="project" value="UniProtKB-KW"/>
</dbReference>
<evidence type="ECO:0000256" key="4">
    <source>
        <dbReference type="PROSITE-ProRule" id="PRU00433"/>
    </source>
</evidence>
<dbReference type="SUPFAM" id="SSF46626">
    <property type="entry name" value="Cytochrome c"/>
    <property type="match status" value="1"/>
</dbReference>
<feature type="region of interest" description="Disordered" evidence="5">
    <location>
        <begin position="1"/>
        <end position="33"/>
    </location>
</feature>
<keyword evidence="2 4" id="KW-0479">Metal-binding</keyword>
<name>A0A2Z5N520_BURPY</name>
<evidence type="ECO:0000259" key="6">
    <source>
        <dbReference type="PROSITE" id="PS51007"/>
    </source>
</evidence>
<evidence type="ECO:0000256" key="3">
    <source>
        <dbReference type="ARBA" id="ARBA00023004"/>
    </source>
</evidence>
<evidence type="ECO:0000256" key="5">
    <source>
        <dbReference type="SAM" id="MobiDB-lite"/>
    </source>
</evidence>
<dbReference type="InterPro" id="IPR036909">
    <property type="entry name" value="Cyt_c-like_dom_sf"/>
</dbReference>
<proteinExistence type="predicted"/>
<keyword evidence="1 4" id="KW-0349">Heme</keyword>
<dbReference type="InterPro" id="IPR015170">
    <property type="entry name" value="DUF1924_SHP"/>
</dbReference>
<feature type="compositionally biased region" description="Polar residues" evidence="5">
    <location>
        <begin position="1"/>
        <end position="10"/>
    </location>
</feature>
<evidence type="ECO:0000256" key="2">
    <source>
        <dbReference type="ARBA" id="ARBA00022723"/>
    </source>
</evidence>
<accession>A0A2Z5N520</accession>
<keyword evidence="3 4" id="KW-0408">Iron</keyword>